<keyword evidence="1" id="KW-0812">Transmembrane</keyword>
<organism evidence="3 4">
    <name type="scientific">Pantoea rodasii</name>
    <dbReference type="NCBI Taxonomy" id="1076549"/>
    <lineage>
        <taxon>Bacteria</taxon>
        <taxon>Pseudomonadati</taxon>
        <taxon>Pseudomonadota</taxon>
        <taxon>Gammaproteobacteria</taxon>
        <taxon>Enterobacterales</taxon>
        <taxon>Erwiniaceae</taxon>
        <taxon>Pantoea</taxon>
    </lineage>
</organism>
<feature type="transmembrane region" description="Helical" evidence="1">
    <location>
        <begin position="169"/>
        <end position="189"/>
    </location>
</feature>
<dbReference type="GO" id="GO:0016020">
    <property type="term" value="C:membrane"/>
    <property type="evidence" value="ECO:0007669"/>
    <property type="project" value="TreeGrafter"/>
</dbReference>
<keyword evidence="1" id="KW-1133">Transmembrane helix</keyword>
<dbReference type="GO" id="GO:0016747">
    <property type="term" value="F:acyltransferase activity, transferring groups other than amino-acyl groups"/>
    <property type="evidence" value="ECO:0007669"/>
    <property type="project" value="InterPro"/>
</dbReference>
<dbReference type="Proteomes" id="UP000030853">
    <property type="component" value="Unassembled WGS sequence"/>
</dbReference>
<feature type="transmembrane region" description="Helical" evidence="1">
    <location>
        <begin position="81"/>
        <end position="101"/>
    </location>
</feature>
<dbReference type="PANTHER" id="PTHR23028">
    <property type="entry name" value="ACETYLTRANSFERASE"/>
    <property type="match status" value="1"/>
</dbReference>
<dbReference type="EMBL" id="JTJJ01000015">
    <property type="protein sequence ID" value="KHJ69459.1"/>
    <property type="molecule type" value="Genomic_DNA"/>
</dbReference>
<feature type="transmembrane region" description="Helical" evidence="1">
    <location>
        <begin position="201"/>
        <end position="221"/>
    </location>
</feature>
<evidence type="ECO:0000313" key="4">
    <source>
        <dbReference type="Proteomes" id="UP000030853"/>
    </source>
</evidence>
<keyword evidence="3" id="KW-0012">Acyltransferase</keyword>
<feature type="transmembrane region" description="Helical" evidence="1">
    <location>
        <begin position="43"/>
        <end position="61"/>
    </location>
</feature>
<reference evidence="3 4" key="1">
    <citation type="submission" date="2014-11" db="EMBL/GenBank/DDBJ databases">
        <title>Genome sequencing of Pantoea rodasii ND03.</title>
        <authorList>
            <person name="Muhamad Yunos N.Y."/>
            <person name="Chan K.-G."/>
        </authorList>
    </citation>
    <scope>NUCLEOTIDE SEQUENCE [LARGE SCALE GENOMIC DNA]</scope>
    <source>
        <strain evidence="3 4">ND03</strain>
    </source>
</reference>
<evidence type="ECO:0000313" key="3">
    <source>
        <dbReference type="EMBL" id="KHJ69459.1"/>
    </source>
</evidence>
<dbReference type="AlphaFoldDB" id="A0A0B1RA05"/>
<dbReference type="InterPro" id="IPR050879">
    <property type="entry name" value="Acyltransferase_3"/>
</dbReference>
<dbReference type="RefSeq" id="WP_039328447.1">
    <property type="nucleotide sequence ID" value="NZ_JTJJ01000015.1"/>
</dbReference>
<accession>A0A0B1RA05</accession>
<comment type="caution">
    <text evidence="3">The sequence shown here is derived from an EMBL/GenBank/DDBJ whole genome shotgun (WGS) entry which is preliminary data.</text>
</comment>
<feature type="transmembrane region" description="Helical" evidence="1">
    <location>
        <begin position="300"/>
        <end position="322"/>
    </location>
</feature>
<gene>
    <name evidence="3" type="ORF">QU24_03320</name>
</gene>
<protein>
    <submittedName>
        <fullName evidence="3">Acyltransferase</fullName>
    </submittedName>
</protein>
<keyword evidence="1" id="KW-0472">Membrane</keyword>
<feature type="domain" description="Acyltransferase 3" evidence="2">
    <location>
        <begin position="6"/>
        <end position="316"/>
    </location>
</feature>
<evidence type="ECO:0000259" key="2">
    <source>
        <dbReference type="Pfam" id="PF01757"/>
    </source>
</evidence>
<sequence>MNEKNNFDIVRFSLAFIVMLVHAAEVTRSADIRFLSQFLNSDFAVRGFFAISGFLIAKSYLRSKSLTSYFIKRAQRILPAYIFVIVLCFVIGMCLTTLPLMDFLKNKETIKYLIANFSFLNFIQPSLPGVFTSNPNQPMDGSLWTIKAELTLYVLLPFIVPLMKKSPLKVWSIIFVISCAWFFYFTSLYTGPKADTLAKQFVSLSSFFFFGSLLAIHQPTFDRLKEITIVSLVVFLLFKNTQYSFIIEPIAFSSVVILFCTNLCKEVKISQYGDLSYGMYLYHWPIIQVLQHFGLFATNAFIGLGLTIVITLALAYTSWNVLESRFLKRAHHKQPSIAPPTNIARD</sequence>
<feature type="transmembrane region" description="Helical" evidence="1">
    <location>
        <begin position="143"/>
        <end position="163"/>
    </location>
</feature>
<name>A0A0B1RA05_9GAMM</name>
<keyword evidence="3" id="KW-0808">Transferase</keyword>
<dbReference type="GO" id="GO:0009103">
    <property type="term" value="P:lipopolysaccharide biosynthetic process"/>
    <property type="evidence" value="ECO:0007669"/>
    <property type="project" value="TreeGrafter"/>
</dbReference>
<dbReference type="InterPro" id="IPR002656">
    <property type="entry name" value="Acyl_transf_3_dom"/>
</dbReference>
<proteinExistence type="predicted"/>
<dbReference type="PANTHER" id="PTHR23028:SF53">
    <property type="entry name" value="ACYL_TRANSF_3 DOMAIN-CONTAINING PROTEIN"/>
    <property type="match status" value="1"/>
</dbReference>
<dbReference type="Pfam" id="PF01757">
    <property type="entry name" value="Acyl_transf_3"/>
    <property type="match status" value="1"/>
</dbReference>
<evidence type="ECO:0000256" key="1">
    <source>
        <dbReference type="SAM" id="Phobius"/>
    </source>
</evidence>